<keyword evidence="2" id="KW-0472">Membrane</keyword>
<evidence type="ECO:0000256" key="2">
    <source>
        <dbReference type="SAM" id="Phobius"/>
    </source>
</evidence>
<feature type="transmembrane region" description="Helical" evidence="2">
    <location>
        <begin position="107"/>
        <end position="132"/>
    </location>
</feature>
<feature type="transmembrane region" description="Helical" evidence="2">
    <location>
        <begin position="144"/>
        <end position="162"/>
    </location>
</feature>
<organism evidence="3 4">
    <name type="scientific">Mycena albidolilacea</name>
    <dbReference type="NCBI Taxonomy" id="1033008"/>
    <lineage>
        <taxon>Eukaryota</taxon>
        <taxon>Fungi</taxon>
        <taxon>Dikarya</taxon>
        <taxon>Basidiomycota</taxon>
        <taxon>Agaricomycotina</taxon>
        <taxon>Agaricomycetes</taxon>
        <taxon>Agaricomycetidae</taxon>
        <taxon>Agaricales</taxon>
        <taxon>Marasmiineae</taxon>
        <taxon>Mycenaceae</taxon>
        <taxon>Mycena</taxon>
    </lineage>
</organism>
<evidence type="ECO:0000313" key="4">
    <source>
        <dbReference type="Proteomes" id="UP001218218"/>
    </source>
</evidence>
<proteinExistence type="predicted"/>
<keyword evidence="4" id="KW-1185">Reference proteome</keyword>
<keyword evidence="2" id="KW-1133">Transmembrane helix</keyword>
<reference evidence="3" key="1">
    <citation type="submission" date="2023-03" db="EMBL/GenBank/DDBJ databases">
        <title>Massive genome expansion in bonnet fungi (Mycena s.s.) driven by repeated elements and novel gene families across ecological guilds.</title>
        <authorList>
            <consortium name="Lawrence Berkeley National Laboratory"/>
            <person name="Harder C.B."/>
            <person name="Miyauchi S."/>
            <person name="Viragh M."/>
            <person name="Kuo A."/>
            <person name="Thoen E."/>
            <person name="Andreopoulos B."/>
            <person name="Lu D."/>
            <person name="Skrede I."/>
            <person name="Drula E."/>
            <person name="Henrissat B."/>
            <person name="Morin E."/>
            <person name="Kohler A."/>
            <person name="Barry K."/>
            <person name="LaButti K."/>
            <person name="Morin E."/>
            <person name="Salamov A."/>
            <person name="Lipzen A."/>
            <person name="Mereny Z."/>
            <person name="Hegedus B."/>
            <person name="Baldrian P."/>
            <person name="Stursova M."/>
            <person name="Weitz H."/>
            <person name="Taylor A."/>
            <person name="Grigoriev I.V."/>
            <person name="Nagy L.G."/>
            <person name="Martin F."/>
            <person name="Kauserud H."/>
        </authorList>
    </citation>
    <scope>NUCLEOTIDE SEQUENCE</scope>
    <source>
        <strain evidence="3">CBHHK002</strain>
    </source>
</reference>
<feature type="transmembrane region" description="Helical" evidence="2">
    <location>
        <begin position="171"/>
        <end position="190"/>
    </location>
</feature>
<name>A0AAD6ZAU7_9AGAR</name>
<evidence type="ECO:0000313" key="3">
    <source>
        <dbReference type="EMBL" id="KAJ7314763.1"/>
    </source>
</evidence>
<accession>A0AAD6ZAU7</accession>
<dbReference type="Proteomes" id="UP001218218">
    <property type="component" value="Unassembled WGS sequence"/>
</dbReference>
<feature type="region of interest" description="Disordered" evidence="1">
    <location>
        <begin position="1"/>
        <end position="31"/>
    </location>
</feature>
<keyword evidence="2" id="KW-0812">Transmembrane</keyword>
<feature type="transmembrane region" description="Helical" evidence="2">
    <location>
        <begin position="63"/>
        <end position="86"/>
    </location>
</feature>
<dbReference type="AlphaFoldDB" id="A0AAD6ZAU7"/>
<sequence>MATEPFLGPQPTTSTLEVEEKTEETEVSPYDPPFLFGTLGRTRPPRQRRKLLSHEFLSRLRGWPAYIICGHIILQAGAWGFFAALHSRRGIPLSYKSAMWTNENQQIVDWITTMIATILAFFTTSLFSSGILKCITLHLHGDGMSLAAFIASTKISAGSLILDRDSRRRRVGFMSIVIFILTGGVLTAGWKALITPYSIDAHAPLIGIEIDLSSPVPPQLQSNDRLDFCVQSGTSGPEFIVGQTESGYAAAKSYLGAPATFNLMDQTVNISTAGVMPLSSDPRNADAWFPNSSDFLPNFKWDADLPSGLSSWSSLTQQGFTADVFCEYWDPKDATMSPIFVGNTTVKDWNNSENLIDNIAFSELHSDCQVDDKVALTNWSRAYTVEGKPNYLLMIACPSKDNYKLIFNAHPEGPYQFVNTTVCTLTPKITTVEVTYTDAGVINTVTSRNATLADPGAPPTLAAVRTLYNGVFFSQPPVSNGVGDKLKSLISVQGGNSDTRHRQTMGLMEYYILGVTEYSASVFRACLWANQSYTETSPFNMNVPVEGVLHSDTVGWLQASPVTLLELIPGLLIAIFTIYAIITTLAYNSVDPTNEPFDPSDPLHLMAASAAGYLHNVFTGTRTENLMAVEEANVFLRDIEGRGPGLICTD</sequence>
<protein>
    <submittedName>
        <fullName evidence="3">Uncharacterized protein</fullName>
    </submittedName>
</protein>
<dbReference type="EMBL" id="JARIHO010000065">
    <property type="protein sequence ID" value="KAJ7314763.1"/>
    <property type="molecule type" value="Genomic_DNA"/>
</dbReference>
<evidence type="ECO:0000256" key="1">
    <source>
        <dbReference type="SAM" id="MobiDB-lite"/>
    </source>
</evidence>
<gene>
    <name evidence="3" type="ORF">DFH08DRAFT_894743</name>
</gene>
<comment type="caution">
    <text evidence="3">The sequence shown here is derived from an EMBL/GenBank/DDBJ whole genome shotgun (WGS) entry which is preliminary data.</text>
</comment>